<organism evidence="1">
    <name type="scientific">Rhizophora mucronata</name>
    <name type="common">Asiatic mangrove</name>
    <dbReference type="NCBI Taxonomy" id="61149"/>
    <lineage>
        <taxon>Eukaryota</taxon>
        <taxon>Viridiplantae</taxon>
        <taxon>Streptophyta</taxon>
        <taxon>Embryophyta</taxon>
        <taxon>Tracheophyta</taxon>
        <taxon>Spermatophyta</taxon>
        <taxon>Magnoliopsida</taxon>
        <taxon>eudicotyledons</taxon>
        <taxon>Gunneridae</taxon>
        <taxon>Pentapetalae</taxon>
        <taxon>rosids</taxon>
        <taxon>fabids</taxon>
        <taxon>Malpighiales</taxon>
        <taxon>Rhizophoraceae</taxon>
        <taxon>Rhizophora</taxon>
    </lineage>
</organism>
<dbReference type="EMBL" id="GGEC01057157">
    <property type="protein sequence ID" value="MBX37641.1"/>
    <property type="molecule type" value="Transcribed_RNA"/>
</dbReference>
<name>A0A2P2N568_RHIMU</name>
<dbReference type="AlphaFoldDB" id="A0A2P2N568"/>
<reference evidence="1" key="1">
    <citation type="submission" date="2018-02" db="EMBL/GenBank/DDBJ databases">
        <title>Rhizophora mucronata_Transcriptome.</title>
        <authorList>
            <person name="Meera S.P."/>
            <person name="Sreeshan A."/>
            <person name="Augustine A."/>
        </authorList>
    </citation>
    <scope>NUCLEOTIDE SEQUENCE</scope>
    <source>
        <tissue evidence="1">Leaf</tissue>
    </source>
</reference>
<accession>A0A2P2N568</accession>
<evidence type="ECO:0000313" key="1">
    <source>
        <dbReference type="EMBL" id="MBX37641.1"/>
    </source>
</evidence>
<sequence length="23" mass="2705">MAMLQLARQTICFRARNSTHNEI</sequence>
<proteinExistence type="predicted"/>
<protein>
    <submittedName>
        <fullName evidence="1">Uncharacterized protein</fullName>
    </submittedName>
</protein>